<comment type="pathway">
    <text evidence="1">Protein modification; protein ubiquitination.</text>
</comment>
<evidence type="ECO:0000313" key="9">
    <source>
        <dbReference type="Proteomes" id="UP000887540"/>
    </source>
</evidence>
<dbReference type="Pfam" id="PF26200">
    <property type="entry name" value="Rcat_RNF216"/>
    <property type="match status" value="1"/>
</dbReference>
<keyword evidence="4" id="KW-0677">Repeat</keyword>
<dbReference type="SMART" id="SM00647">
    <property type="entry name" value="IBR"/>
    <property type="match status" value="1"/>
</dbReference>
<dbReference type="AlphaFoldDB" id="A0A914CGX4"/>
<dbReference type="WBParaSite" id="ACRNAN_scaffold10433.g6390.t2">
    <property type="protein sequence ID" value="ACRNAN_scaffold10433.g6390.t2"/>
    <property type="gene ID" value="ACRNAN_scaffold10433.g6390"/>
</dbReference>
<dbReference type="CDD" id="cd20353">
    <property type="entry name" value="Rcat_RBR_RNF216"/>
    <property type="match status" value="1"/>
</dbReference>
<dbReference type="InterPro" id="IPR047546">
    <property type="entry name" value="Rcat_RBR_RNF216"/>
</dbReference>
<dbReference type="GO" id="GO:0016740">
    <property type="term" value="F:transferase activity"/>
    <property type="evidence" value="ECO:0007669"/>
    <property type="project" value="UniProtKB-KW"/>
</dbReference>
<dbReference type="Proteomes" id="UP000887540">
    <property type="component" value="Unplaced"/>
</dbReference>
<dbReference type="CDD" id="cd20339">
    <property type="entry name" value="BRcat_RBR_RNF216"/>
    <property type="match status" value="1"/>
</dbReference>
<accession>A0A914CGX4</accession>
<keyword evidence="2" id="KW-0808">Transferase</keyword>
<evidence type="ECO:0000256" key="6">
    <source>
        <dbReference type="ARBA" id="ARBA00022786"/>
    </source>
</evidence>
<evidence type="ECO:0000259" key="8">
    <source>
        <dbReference type="PROSITE" id="PS51873"/>
    </source>
</evidence>
<evidence type="ECO:0000256" key="1">
    <source>
        <dbReference type="ARBA" id="ARBA00004906"/>
    </source>
</evidence>
<evidence type="ECO:0000256" key="7">
    <source>
        <dbReference type="ARBA" id="ARBA00022833"/>
    </source>
</evidence>
<dbReference type="InterPro" id="IPR002867">
    <property type="entry name" value="IBR_dom"/>
</dbReference>
<keyword evidence="6" id="KW-0833">Ubl conjugation pathway</keyword>
<dbReference type="Gene3D" id="1.20.120.1750">
    <property type="match status" value="1"/>
</dbReference>
<dbReference type="PANTHER" id="PTHR22770">
    <property type="entry name" value="UBIQUITIN CONJUGATING ENZYME 7 INTERACTING PROTEIN-RELATED"/>
    <property type="match status" value="1"/>
</dbReference>
<organism evidence="9 10">
    <name type="scientific">Acrobeloides nanus</name>
    <dbReference type="NCBI Taxonomy" id="290746"/>
    <lineage>
        <taxon>Eukaryota</taxon>
        <taxon>Metazoa</taxon>
        <taxon>Ecdysozoa</taxon>
        <taxon>Nematoda</taxon>
        <taxon>Chromadorea</taxon>
        <taxon>Rhabditida</taxon>
        <taxon>Tylenchina</taxon>
        <taxon>Cephalobomorpha</taxon>
        <taxon>Cephaloboidea</taxon>
        <taxon>Cephalobidae</taxon>
        <taxon>Acrobeloides</taxon>
    </lineage>
</organism>
<keyword evidence="7" id="KW-0862">Zinc</keyword>
<dbReference type="InterPro" id="IPR051628">
    <property type="entry name" value="LUBAC_E3_Ligases"/>
</dbReference>
<feature type="domain" description="RING-type" evidence="8">
    <location>
        <begin position="267"/>
        <end position="497"/>
    </location>
</feature>
<dbReference type="InterPro" id="IPR013083">
    <property type="entry name" value="Znf_RING/FYVE/PHD"/>
</dbReference>
<dbReference type="InterPro" id="IPR047545">
    <property type="entry name" value="BRcat_RBR_RNF216"/>
</dbReference>
<evidence type="ECO:0000313" key="10">
    <source>
        <dbReference type="WBParaSite" id="ACRNAN_scaffold10433.g6390.t2"/>
    </source>
</evidence>
<dbReference type="Gene3D" id="3.30.40.10">
    <property type="entry name" value="Zinc/RING finger domain, C3HC4 (zinc finger)"/>
    <property type="match status" value="1"/>
</dbReference>
<keyword evidence="5" id="KW-0863">Zinc-finger</keyword>
<proteinExistence type="predicted"/>
<keyword evidence="9" id="KW-1185">Reference proteome</keyword>
<dbReference type="Pfam" id="PF01485">
    <property type="entry name" value="IBR"/>
    <property type="match status" value="1"/>
</dbReference>
<evidence type="ECO:0000256" key="5">
    <source>
        <dbReference type="ARBA" id="ARBA00022771"/>
    </source>
</evidence>
<keyword evidence="3" id="KW-0479">Metal-binding</keyword>
<dbReference type="GO" id="GO:0008270">
    <property type="term" value="F:zinc ion binding"/>
    <property type="evidence" value="ECO:0007669"/>
    <property type="project" value="UniProtKB-KW"/>
</dbReference>
<name>A0A914CGX4_9BILA</name>
<sequence length="497" mass="57468">MVRALQVHGRSRSKRQTIQKSAPYEYPLLEAEMQEKLEALFPEWDLTDIRPQVSPGSELNQIVEYVIDNLRKFHRKPTQKRHVVEELEPVLVSIDDEYDGFCPNKKPRIKTNKLMDLMIDDALNALEAQMQMRNQVFEPDECTRMLMQRFPGVRSILVEHLVNELNGSFYPAALVCFLISLRQLEGLRRFFLHVDSNEWFAMTSLMPPRRRRQNLFQPTNPKLKEQVTRFDDFLRNIQNEYGAVFVNDDVNSMILKPNAAEIEVQKSSFQCPVCFDEYPLESGVSCKAMIPINGPSTSKILPFIGLETHRFCKQCIKGHAEAATTEIPLATGAVGLKCMEHQCENPILFSEILTLLTTRVQKILNERIVEENLGLANLPNLERCSKCNFAVIMEIPKEVNKVFKCLKCDYQFCRFCDRPWNDDHFGLKCEEIDAKEKVDRVARELEKRMNEAIVHKCHRCGLTFVKSDGCNKIACRCGAAQCYVCREKNINYNHFCQ</sequence>
<dbReference type="PANTHER" id="PTHR22770:SF47">
    <property type="entry name" value="E3 UBIQUITIN-PROTEIN LIGASE RNF216"/>
    <property type="match status" value="1"/>
</dbReference>
<reference evidence="10" key="1">
    <citation type="submission" date="2022-11" db="UniProtKB">
        <authorList>
            <consortium name="WormBaseParasite"/>
        </authorList>
    </citation>
    <scope>IDENTIFICATION</scope>
</reference>
<evidence type="ECO:0000256" key="2">
    <source>
        <dbReference type="ARBA" id="ARBA00022679"/>
    </source>
</evidence>
<evidence type="ECO:0000256" key="4">
    <source>
        <dbReference type="ARBA" id="ARBA00022737"/>
    </source>
</evidence>
<dbReference type="SUPFAM" id="SSF57850">
    <property type="entry name" value="RING/U-box"/>
    <property type="match status" value="2"/>
</dbReference>
<dbReference type="InterPro" id="IPR044066">
    <property type="entry name" value="TRIAD_supradom"/>
</dbReference>
<protein>
    <submittedName>
        <fullName evidence="10">RING-type domain-containing protein</fullName>
    </submittedName>
</protein>
<dbReference type="PROSITE" id="PS51873">
    <property type="entry name" value="TRIAD"/>
    <property type="match status" value="1"/>
</dbReference>
<evidence type="ECO:0000256" key="3">
    <source>
        <dbReference type="ARBA" id="ARBA00022723"/>
    </source>
</evidence>